<feature type="transmembrane region" description="Helical" evidence="1">
    <location>
        <begin position="313"/>
        <end position="335"/>
    </location>
</feature>
<feature type="transmembrane region" description="Helical" evidence="1">
    <location>
        <begin position="145"/>
        <end position="161"/>
    </location>
</feature>
<dbReference type="KEGG" id="ahb:bsdtb5_25780"/>
<feature type="transmembrane region" description="Helical" evidence="1">
    <location>
        <begin position="28"/>
        <end position="45"/>
    </location>
</feature>
<dbReference type="AlphaFoldDB" id="A0A7R7IEN2"/>
<dbReference type="PANTHER" id="PTHR41771:SF1">
    <property type="entry name" value="MEMBRANE PROTEIN"/>
    <property type="match status" value="1"/>
</dbReference>
<sequence>MLTLKSNSIYQIGNDKYRNIIHKNRKKIIISSIFLILLFILYIILSHNYNYYHRTIAKVNIVTSTYTHSEENEFGDVEKYYTQKITALIMNGNHKGKLVKLNNTYSSSQVYDCKYDKGDELFITLSNNKSHTITATITGFKQDKYLLMLVSIFVLFILLISKKKGFFTIISILTNILLVSYCLDLYFKGVDILFLSICLVLCFTVFSLFLISGWNKKTIAAILSTLLSLSAMMLLYYIVLKNTSGIDYASMEYMTMPNDVEEIFLSEILIGGLGAIMDIAITMAASTSELVEKNRDVQTKDLLRSGKEIGNDIMGTMINVLLFTYLSSGIPFFILAMKNGIHIKNILTMYMPYEIYRFLTGSIGILLSIPISIFLSILLLRKGRKS</sequence>
<dbReference type="EMBL" id="AP024169">
    <property type="protein sequence ID" value="BCN31283.1"/>
    <property type="molecule type" value="Genomic_DNA"/>
</dbReference>
<feature type="transmembrane region" description="Helical" evidence="1">
    <location>
        <begin position="218"/>
        <end position="239"/>
    </location>
</feature>
<proteinExistence type="predicted"/>
<feature type="transmembrane region" description="Helical" evidence="1">
    <location>
        <begin position="166"/>
        <end position="186"/>
    </location>
</feature>
<organism evidence="2 3">
    <name type="scientific">Anaeromicropila herbilytica</name>
    <dbReference type="NCBI Taxonomy" id="2785025"/>
    <lineage>
        <taxon>Bacteria</taxon>
        <taxon>Bacillati</taxon>
        <taxon>Bacillota</taxon>
        <taxon>Clostridia</taxon>
        <taxon>Lachnospirales</taxon>
        <taxon>Lachnospiraceae</taxon>
        <taxon>Anaeromicropila</taxon>
    </lineage>
</organism>
<evidence type="ECO:0000256" key="1">
    <source>
        <dbReference type="SAM" id="Phobius"/>
    </source>
</evidence>
<evidence type="ECO:0000313" key="2">
    <source>
        <dbReference type="EMBL" id="BCN31283.1"/>
    </source>
</evidence>
<reference evidence="2 3" key="1">
    <citation type="submission" date="2020-11" db="EMBL/GenBank/DDBJ databases">
        <title>Draft genome sequencing of a Lachnospiraceae strain isolated from anoxic soil subjected to BSD treatment.</title>
        <authorList>
            <person name="Uek A."/>
            <person name="Tonouchi A."/>
        </authorList>
    </citation>
    <scope>NUCLEOTIDE SEQUENCE [LARGE SCALE GENOMIC DNA]</scope>
    <source>
        <strain evidence="2 3">TB5</strain>
    </source>
</reference>
<gene>
    <name evidence="2" type="ORF">bsdtb5_25780</name>
</gene>
<dbReference type="RefSeq" id="WP_271712416.1">
    <property type="nucleotide sequence ID" value="NZ_AP024169.1"/>
</dbReference>
<keyword evidence="3" id="KW-1185">Reference proteome</keyword>
<protein>
    <submittedName>
        <fullName evidence="2">Membrane protein</fullName>
    </submittedName>
</protein>
<dbReference type="Pfam" id="PF07907">
    <property type="entry name" value="YibE_F"/>
    <property type="match status" value="1"/>
</dbReference>
<accession>A0A7R7IEN2</accession>
<feature type="transmembrane region" description="Helical" evidence="1">
    <location>
        <begin position="355"/>
        <end position="380"/>
    </location>
</feature>
<feature type="transmembrane region" description="Helical" evidence="1">
    <location>
        <begin position="263"/>
        <end position="285"/>
    </location>
</feature>
<name>A0A7R7IEN2_9FIRM</name>
<dbReference type="PANTHER" id="PTHR41771">
    <property type="entry name" value="MEMBRANE PROTEIN-RELATED"/>
    <property type="match status" value="1"/>
</dbReference>
<keyword evidence="1" id="KW-0812">Transmembrane</keyword>
<dbReference type="InterPro" id="IPR012507">
    <property type="entry name" value="YibE_F"/>
</dbReference>
<feature type="transmembrane region" description="Helical" evidence="1">
    <location>
        <begin position="192"/>
        <end position="211"/>
    </location>
</feature>
<keyword evidence="1" id="KW-1133">Transmembrane helix</keyword>
<keyword evidence="1" id="KW-0472">Membrane</keyword>
<evidence type="ECO:0000313" key="3">
    <source>
        <dbReference type="Proteomes" id="UP000595897"/>
    </source>
</evidence>
<dbReference type="Proteomes" id="UP000595897">
    <property type="component" value="Chromosome"/>
</dbReference>